<protein>
    <submittedName>
        <fullName evidence="1">7486_t:CDS:1</fullName>
    </submittedName>
</protein>
<name>A0A9N9C6V9_9GLOM</name>
<dbReference type="OrthoDB" id="2415342at2759"/>
<dbReference type="AlphaFoldDB" id="A0A9N9C6V9"/>
<dbReference type="Proteomes" id="UP000789508">
    <property type="component" value="Unassembled WGS sequence"/>
</dbReference>
<dbReference type="EMBL" id="CAJVPS010003427">
    <property type="protein sequence ID" value="CAG8588560.1"/>
    <property type="molecule type" value="Genomic_DNA"/>
</dbReference>
<comment type="caution">
    <text evidence="1">The sequence shown here is derived from an EMBL/GenBank/DDBJ whole genome shotgun (WGS) entry which is preliminary data.</text>
</comment>
<organism evidence="1 2">
    <name type="scientific">Ambispora leptoticha</name>
    <dbReference type="NCBI Taxonomy" id="144679"/>
    <lineage>
        <taxon>Eukaryota</taxon>
        <taxon>Fungi</taxon>
        <taxon>Fungi incertae sedis</taxon>
        <taxon>Mucoromycota</taxon>
        <taxon>Glomeromycotina</taxon>
        <taxon>Glomeromycetes</taxon>
        <taxon>Archaeosporales</taxon>
        <taxon>Ambisporaceae</taxon>
        <taxon>Ambispora</taxon>
    </lineage>
</organism>
<proteinExistence type="predicted"/>
<keyword evidence="2" id="KW-1185">Reference proteome</keyword>
<accession>A0A9N9C6V9</accession>
<evidence type="ECO:0000313" key="1">
    <source>
        <dbReference type="EMBL" id="CAG8588560.1"/>
    </source>
</evidence>
<reference evidence="1" key="1">
    <citation type="submission" date="2021-06" db="EMBL/GenBank/DDBJ databases">
        <authorList>
            <person name="Kallberg Y."/>
            <person name="Tangrot J."/>
            <person name="Rosling A."/>
        </authorList>
    </citation>
    <scope>NUCLEOTIDE SEQUENCE</scope>
    <source>
        <strain evidence="1">FL130A</strain>
    </source>
</reference>
<gene>
    <name evidence="1" type="ORF">ALEPTO_LOCUS7591</name>
</gene>
<evidence type="ECO:0000313" key="2">
    <source>
        <dbReference type="Proteomes" id="UP000789508"/>
    </source>
</evidence>
<sequence>PVSEESGLEAEEVNTCQVSDSTCIKETIKETAQHIIQDKLSEKDLKVISRILIETPSNFVITLSRLFKLRREL</sequence>
<feature type="non-terminal residue" evidence="1">
    <location>
        <position position="1"/>
    </location>
</feature>